<name>A0ACC2S607_9FUNG</name>
<reference evidence="1" key="1">
    <citation type="submission" date="2022-04" db="EMBL/GenBank/DDBJ databases">
        <title>Genome of the entomopathogenic fungus Entomophthora muscae.</title>
        <authorList>
            <person name="Elya C."/>
            <person name="Lovett B.R."/>
            <person name="Lee E."/>
            <person name="Macias A.M."/>
            <person name="Hajek A.E."/>
            <person name="De Bivort B.L."/>
            <person name="Kasson M.T."/>
            <person name="De Fine Licht H.H."/>
            <person name="Stajich J.E."/>
        </authorList>
    </citation>
    <scope>NUCLEOTIDE SEQUENCE</scope>
    <source>
        <strain evidence="1">Berkeley</strain>
    </source>
</reference>
<organism evidence="1 2">
    <name type="scientific">Entomophthora muscae</name>
    <dbReference type="NCBI Taxonomy" id="34485"/>
    <lineage>
        <taxon>Eukaryota</taxon>
        <taxon>Fungi</taxon>
        <taxon>Fungi incertae sedis</taxon>
        <taxon>Zoopagomycota</taxon>
        <taxon>Entomophthoromycotina</taxon>
        <taxon>Entomophthoromycetes</taxon>
        <taxon>Entomophthorales</taxon>
        <taxon>Entomophthoraceae</taxon>
        <taxon>Entomophthora</taxon>
    </lineage>
</organism>
<dbReference type="Proteomes" id="UP001165960">
    <property type="component" value="Unassembled WGS sequence"/>
</dbReference>
<keyword evidence="2" id="KW-1185">Reference proteome</keyword>
<protein>
    <submittedName>
        <fullName evidence="1">Uncharacterized protein</fullName>
    </submittedName>
</protein>
<evidence type="ECO:0000313" key="2">
    <source>
        <dbReference type="Proteomes" id="UP001165960"/>
    </source>
</evidence>
<proteinExistence type="predicted"/>
<sequence>MILDNSTLQTLVSGPPCVPTLYPVHCGIYLSVLCADLLCGEVQEIQSPRQGLPVVDDHLPNCHCPGWLPVLHPLAISSSSIYNVWGSPPPVYTQILDVGNREADLYLTPNPYRFYLFESHLVSSSSPFLTQFKAPTDQLIRMTPLA</sequence>
<accession>A0ACC2S607</accession>
<gene>
    <name evidence="1" type="ORF">DSO57_1019936</name>
</gene>
<evidence type="ECO:0000313" key="1">
    <source>
        <dbReference type="EMBL" id="KAJ9057719.1"/>
    </source>
</evidence>
<comment type="caution">
    <text evidence="1">The sequence shown here is derived from an EMBL/GenBank/DDBJ whole genome shotgun (WGS) entry which is preliminary data.</text>
</comment>
<dbReference type="EMBL" id="QTSX02005771">
    <property type="protein sequence ID" value="KAJ9057719.1"/>
    <property type="molecule type" value="Genomic_DNA"/>
</dbReference>